<evidence type="ECO:0000256" key="3">
    <source>
        <dbReference type="ARBA" id="ARBA00022679"/>
    </source>
</evidence>
<evidence type="ECO:0000256" key="5">
    <source>
        <dbReference type="RuleBase" id="RU369093"/>
    </source>
</evidence>
<keyword evidence="4 5" id="KW-0833">Ubl conjugation pathway</keyword>
<evidence type="ECO:0000256" key="2">
    <source>
        <dbReference type="ARBA" id="ARBA00004906"/>
    </source>
</evidence>
<comment type="catalytic activity">
    <reaction evidence="1 5">
        <text>S-ubiquitinyl-[E2 ubiquitin-conjugating enzyme]-L-cysteine + [acceptor protein]-L-lysine = [E2 ubiquitin-conjugating enzyme]-L-cysteine + N(6)-ubiquitinyl-[acceptor protein]-L-lysine.</text>
        <dbReference type="EC" id="2.3.2.27"/>
    </reaction>
</comment>
<protein>
    <recommendedName>
        <fullName evidence="5 6">U-box domain-containing protein</fullName>
        <ecNumber evidence="5">2.3.2.27</ecNumber>
    </recommendedName>
    <alternativeName>
        <fullName evidence="5">RING-type E3 ubiquitin transferase PUB</fullName>
    </alternativeName>
</protein>
<dbReference type="InterPro" id="IPR013083">
    <property type="entry name" value="Znf_RING/FYVE/PHD"/>
</dbReference>
<evidence type="ECO:0000313" key="8">
    <source>
        <dbReference type="Proteomes" id="UP000250235"/>
    </source>
</evidence>
<dbReference type="Pfam" id="PF04564">
    <property type="entry name" value="U-box"/>
    <property type="match status" value="1"/>
</dbReference>
<dbReference type="PANTHER" id="PTHR22849">
    <property type="entry name" value="WDSAM1 PROTEIN"/>
    <property type="match status" value="1"/>
</dbReference>
<dbReference type="PANTHER" id="PTHR22849:SF163">
    <property type="entry name" value="U-BOX DOMAIN-CONTAINING PROTEIN"/>
    <property type="match status" value="1"/>
</dbReference>
<dbReference type="InterPro" id="IPR058678">
    <property type="entry name" value="ARM_PUB"/>
</dbReference>
<sequence>MAKQRRLAEELYLTVPSLYRCPISMDVMRSPVSLCTGVTYDRSSIERWLALGHNTCPATMQTLPSTSTTPNLNLRRLIDLWISQAEAARTSRIEVSKQVASDVISGAAGLDSDSLENVIDFMKDSWDNTKLVAQSRGFVVRLVDALAKASEIRISELIVAVLDPILQEDGVKELLNELILENGDCLSSFISVLQKGAVESKIRTAKILEFLAANPESRRKIEEKQGLLHELYNLSTAESNSSAVEAGLSSLLAISTTRPAKKDLIRLGIVGTVGTILSGYENAVRAVTEKALGVLEQIATCTEGRGAIGADERCLAGIVRSLMKCSGEATEHGVAVLWSLLCLGRDCAAAETVVQVNGLTKVLLVMQSDCTLGTRKMCVDLVKVLRGKQGKSNLAPYETRTTHITPY</sequence>
<dbReference type="InterPro" id="IPR045185">
    <property type="entry name" value="PUB22/23/24-like"/>
</dbReference>
<gene>
    <name evidence="7" type="ORF">F511_03899</name>
</gene>
<accession>A0A2Z7DGL2</accession>
<feature type="domain" description="U-box" evidence="6">
    <location>
        <begin position="14"/>
        <end position="88"/>
    </location>
</feature>
<proteinExistence type="predicted"/>
<dbReference type="OrthoDB" id="10064100at2759"/>
<dbReference type="InterPro" id="IPR003613">
    <property type="entry name" value="Ubox_domain"/>
</dbReference>
<dbReference type="Gene3D" id="3.30.40.10">
    <property type="entry name" value="Zinc/RING finger domain, C3HC4 (zinc finger)"/>
    <property type="match status" value="1"/>
</dbReference>
<dbReference type="UniPathway" id="UPA00143"/>
<organism evidence="7 8">
    <name type="scientific">Dorcoceras hygrometricum</name>
    <dbReference type="NCBI Taxonomy" id="472368"/>
    <lineage>
        <taxon>Eukaryota</taxon>
        <taxon>Viridiplantae</taxon>
        <taxon>Streptophyta</taxon>
        <taxon>Embryophyta</taxon>
        <taxon>Tracheophyta</taxon>
        <taxon>Spermatophyta</taxon>
        <taxon>Magnoliopsida</taxon>
        <taxon>eudicotyledons</taxon>
        <taxon>Gunneridae</taxon>
        <taxon>Pentapetalae</taxon>
        <taxon>asterids</taxon>
        <taxon>lamiids</taxon>
        <taxon>Lamiales</taxon>
        <taxon>Gesneriaceae</taxon>
        <taxon>Didymocarpoideae</taxon>
        <taxon>Trichosporeae</taxon>
        <taxon>Loxocarpinae</taxon>
        <taxon>Dorcoceras</taxon>
    </lineage>
</organism>
<dbReference type="InterPro" id="IPR045210">
    <property type="entry name" value="RING-Ubox_PUB"/>
</dbReference>
<dbReference type="PROSITE" id="PS51698">
    <property type="entry name" value="U_BOX"/>
    <property type="match status" value="1"/>
</dbReference>
<keyword evidence="8" id="KW-1185">Reference proteome</keyword>
<dbReference type="SUPFAM" id="SSF48371">
    <property type="entry name" value="ARM repeat"/>
    <property type="match status" value="1"/>
</dbReference>
<dbReference type="CDD" id="cd16664">
    <property type="entry name" value="RING-Ubox_PUB"/>
    <property type="match status" value="1"/>
</dbReference>
<dbReference type="GO" id="GO:0016567">
    <property type="term" value="P:protein ubiquitination"/>
    <property type="evidence" value="ECO:0007669"/>
    <property type="project" value="UniProtKB-UniRule"/>
</dbReference>
<evidence type="ECO:0000313" key="7">
    <source>
        <dbReference type="EMBL" id="KZV58214.1"/>
    </source>
</evidence>
<dbReference type="SMART" id="SM00504">
    <property type="entry name" value="Ubox"/>
    <property type="match status" value="1"/>
</dbReference>
<dbReference type="SUPFAM" id="SSF57850">
    <property type="entry name" value="RING/U-box"/>
    <property type="match status" value="1"/>
</dbReference>
<evidence type="ECO:0000256" key="4">
    <source>
        <dbReference type="ARBA" id="ARBA00022786"/>
    </source>
</evidence>
<name>A0A2Z7DGL2_9LAMI</name>
<dbReference type="Proteomes" id="UP000250235">
    <property type="component" value="Unassembled WGS sequence"/>
</dbReference>
<dbReference type="GO" id="GO:0061630">
    <property type="term" value="F:ubiquitin protein ligase activity"/>
    <property type="evidence" value="ECO:0007669"/>
    <property type="project" value="UniProtKB-UniRule"/>
</dbReference>
<dbReference type="EMBL" id="KQ986815">
    <property type="protein sequence ID" value="KZV58214.1"/>
    <property type="molecule type" value="Genomic_DNA"/>
</dbReference>
<dbReference type="EC" id="2.3.2.27" evidence="5"/>
<evidence type="ECO:0000259" key="6">
    <source>
        <dbReference type="PROSITE" id="PS51698"/>
    </source>
</evidence>
<dbReference type="AlphaFoldDB" id="A0A2Z7DGL2"/>
<evidence type="ECO:0000256" key="1">
    <source>
        <dbReference type="ARBA" id="ARBA00000900"/>
    </source>
</evidence>
<comment type="function">
    <text evidence="5">Functions as an E3 ubiquitin ligase.</text>
</comment>
<comment type="pathway">
    <text evidence="2 5">Protein modification; protein ubiquitination.</text>
</comment>
<dbReference type="Gene3D" id="1.25.10.10">
    <property type="entry name" value="Leucine-rich Repeat Variant"/>
    <property type="match status" value="1"/>
</dbReference>
<dbReference type="InterPro" id="IPR016024">
    <property type="entry name" value="ARM-type_fold"/>
</dbReference>
<reference evidence="7 8" key="1">
    <citation type="journal article" date="2015" name="Proc. Natl. Acad. Sci. U.S.A.">
        <title>The resurrection genome of Boea hygrometrica: A blueprint for survival of dehydration.</title>
        <authorList>
            <person name="Xiao L."/>
            <person name="Yang G."/>
            <person name="Zhang L."/>
            <person name="Yang X."/>
            <person name="Zhao S."/>
            <person name="Ji Z."/>
            <person name="Zhou Q."/>
            <person name="Hu M."/>
            <person name="Wang Y."/>
            <person name="Chen M."/>
            <person name="Xu Y."/>
            <person name="Jin H."/>
            <person name="Xiao X."/>
            <person name="Hu G."/>
            <person name="Bao F."/>
            <person name="Hu Y."/>
            <person name="Wan P."/>
            <person name="Li L."/>
            <person name="Deng X."/>
            <person name="Kuang T."/>
            <person name="Xiang C."/>
            <person name="Zhu J.K."/>
            <person name="Oliver M.J."/>
            <person name="He Y."/>
        </authorList>
    </citation>
    <scope>NUCLEOTIDE SEQUENCE [LARGE SCALE GENOMIC DNA]</scope>
    <source>
        <strain evidence="8">cv. XS01</strain>
    </source>
</reference>
<dbReference type="Pfam" id="PF25598">
    <property type="entry name" value="ARM_PUB"/>
    <property type="match status" value="1"/>
</dbReference>
<keyword evidence="3 5" id="KW-0808">Transferase</keyword>
<dbReference type="InterPro" id="IPR011989">
    <property type="entry name" value="ARM-like"/>
</dbReference>